<evidence type="ECO:0000256" key="10">
    <source>
        <dbReference type="ARBA" id="ARBA00049289"/>
    </source>
</evidence>
<dbReference type="Proteomes" id="UP000824105">
    <property type="component" value="Unassembled WGS sequence"/>
</dbReference>
<dbReference type="GO" id="GO:0140581">
    <property type="term" value="F:P-type monovalent copper transporter activity"/>
    <property type="evidence" value="ECO:0007669"/>
    <property type="project" value="UniProtKB-EC"/>
</dbReference>
<feature type="domain" description="P-type ATPase A" evidence="13">
    <location>
        <begin position="144"/>
        <end position="241"/>
    </location>
</feature>
<feature type="transmembrane region" description="Helical" evidence="11">
    <location>
        <begin position="77"/>
        <end position="101"/>
    </location>
</feature>
<dbReference type="PANTHER" id="PTHR43520:SF8">
    <property type="entry name" value="P-TYPE CU(+) TRANSPORTER"/>
    <property type="match status" value="1"/>
</dbReference>
<dbReference type="GO" id="GO:0005507">
    <property type="term" value="F:copper ion binding"/>
    <property type="evidence" value="ECO:0007669"/>
    <property type="project" value="TreeGrafter"/>
</dbReference>
<accession>A0A9D2FIL9</accession>
<evidence type="ECO:0000256" key="6">
    <source>
        <dbReference type="ARBA" id="ARBA00022967"/>
    </source>
</evidence>
<feature type="transmembrane region" description="Helical" evidence="11">
    <location>
        <begin position="598"/>
        <end position="618"/>
    </location>
</feature>
<dbReference type="SUPFAM" id="SSF81660">
    <property type="entry name" value="Metal cation-transporting ATPase, ATP-binding domain N"/>
    <property type="match status" value="1"/>
</dbReference>
<keyword evidence="5" id="KW-0187">Copper transport</keyword>
<dbReference type="GO" id="GO:0005524">
    <property type="term" value="F:ATP binding"/>
    <property type="evidence" value="ECO:0007669"/>
    <property type="project" value="InterPro"/>
</dbReference>
<feature type="transmembrane region" description="Helical" evidence="11">
    <location>
        <begin position="266"/>
        <end position="283"/>
    </location>
</feature>
<dbReference type="InterPro" id="IPR023299">
    <property type="entry name" value="ATPase_P-typ_cyto_dom_N"/>
</dbReference>
<dbReference type="InterPro" id="IPR023214">
    <property type="entry name" value="HAD_sf"/>
</dbReference>
<keyword evidence="5" id="KW-0406">Ion transport</keyword>
<keyword evidence="12" id="KW-0732">Signal</keyword>
<evidence type="ECO:0000313" key="15">
    <source>
        <dbReference type="Proteomes" id="UP000824105"/>
    </source>
</evidence>
<keyword evidence="7 11" id="KW-1133">Transmembrane helix</keyword>
<dbReference type="AlphaFoldDB" id="A0A9D2FIL9"/>
<dbReference type="SUPFAM" id="SSF56784">
    <property type="entry name" value="HAD-like"/>
    <property type="match status" value="1"/>
</dbReference>
<dbReference type="SUPFAM" id="SSF81653">
    <property type="entry name" value="Calcium ATPase, transduction domain A"/>
    <property type="match status" value="1"/>
</dbReference>
<keyword evidence="8" id="KW-0186">Copper</keyword>
<dbReference type="Pfam" id="PF00702">
    <property type="entry name" value="Hydrolase"/>
    <property type="match status" value="1"/>
</dbReference>
<name>A0A9D2FIL9_9FIRM</name>
<dbReference type="GO" id="GO:0016887">
    <property type="term" value="F:ATP hydrolysis activity"/>
    <property type="evidence" value="ECO:0007669"/>
    <property type="project" value="InterPro"/>
</dbReference>
<sequence length="666" mass="67228">MQRENRKKQLTAALCLLAPLLALALAPLPDALEQGAPALACGAVQLALALGVAWALRDVLRRGAQELARREPGGAALALLGACAGLAYGVLALGAGAAAGGPVRRDWYFEAAALLPALAAAGEWFWQQKLEQAAAPLFRVGRRARSARRLQDGAEQAVDPAALRPGDRVLVRAGEVIPADGAVCEGVGAVREQALTGEKAPVKKFPGSAVCAGTVLKEGTLTCEVERAGAATVQARLAALVTECAAGEGPLARWAGQFARKTARRALALAAAAFLLWLAAGFGPGRALGAALAVLAVGSPTALLPGVTAALCGAAGSAAVRGVYFRTLAALEQAAEVRAVGLDAAAALDAGEPEVVQVAGTRRVPEKFLLSMAAGLCLQAADPLARAILRRAEADGVKYTAVAGAETVPGQGLQGKVAGKVIAGGGAAFIAGFCPLPPDLLEAGQALERRGATPLYFVLAGSPAGVIGISRSVRPDAAPAVAALQALGLQVAVFSAAQAPAVLHTARQAGLGADAVAAGLDAEGFVQKTRELHAPAALVGGPHTPPAAFAAAALPVQTGAAEGPLDAAALLLMRRDLTGLPQAVALAREAVKNVRQGLRWAIAYHDALPVLAALGPLLQELTGVGVHPLAGALAACAAAWAMARHARRLCRREPETPETNVTEGRP</sequence>
<evidence type="ECO:0000256" key="5">
    <source>
        <dbReference type="ARBA" id="ARBA00022796"/>
    </source>
</evidence>
<evidence type="ECO:0000313" key="14">
    <source>
        <dbReference type="EMBL" id="HIZ61232.1"/>
    </source>
</evidence>
<evidence type="ECO:0000256" key="1">
    <source>
        <dbReference type="ARBA" id="ARBA00004127"/>
    </source>
</evidence>
<evidence type="ECO:0000256" key="11">
    <source>
        <dbReference type="SAM" id="Phobius"/>
    </source>
</evidence>
<dbReference type="InterPro" id="IPR036412">
    <property type="entry name" value="HAD-like_sf"/>
</dbReference>
<dbReference type="Gene3D" id="3.40.50.1000">
    <property type="entry name" value="HAD superfamily/HAD-like"/>
    <property type="match status" value="1"/>
</dbReference>
<dbReference type="GO" id="GO:0012505">
    <property type="term" value="C:endomembrane system"/>
    <property type="evidence" value="ECO:0007669"/>
    <property type="project" value="UniProtKB-SubCell"/>
</dbReference>
<dbReference type="EC" id="7.2.2.8" evidence="2"/>
<evidence type="ECO:0000256" key="2">
    <source>
        <dbReference type="ARBA" id="ARBA00012517"/>
    </source>
</evidence>
<keyword evidence="3 11" id="KW-0812">Transmembrane</keyword>
<feature type="transmembrane region" description="Helical" evidence="11">
    <location>
        <begin position="624"/>
        <end position="643"/>
    </location>
</feature>
<keyword evidence="4" id="KW-0479">Metal-binding</keyword>
<proteinExistence type="predicted"/>
<comment type="subcellular location">
    <subcellularLocation>
        <location evidence="1">Endomembrane system</location>
        <topology evidence="1">Multi-pass membrane protein</topology>
    </subcellularLocation>
</comment>
<comment type="caution">
    <text evidence="14">The sequence shown here is derived from an EMBL/GenBank/DDBJ whole genome shotgun (WGS) entry which is preliminary data.</text>
</comment>
<dbReference type="GO" id="GO:0016020">
    <property type="term" value="C:membrane"/>
    <property type="evidence" value="ECO:0007669"/>
    <property type="project" value="InterPro"/>
</dbReference>
<keyword evidence="5" id="KW-0813">Transport</keyword>
<organism evidence="14 15">
    <name type="scientific">Candidatus Gemmiger avistercoris</name>
    <dbReference type="NCBI Taxonomy" id="2838606"/>
    <lineage>
        <taxon>Bacteria</taxon>
        <taxon>Bacillati</taxon>
        <taxon>Bacillota</taxon>
        <taxon>Clostridia</taxon>
        <taxon>Eubacteriales</taxon>
        <taxon>Gemmiger</taxon>
    </lineage>
</organism>
<reference evidence="14" key="2">
    <citation type="submission" date="2021-04" db="EMBL/GenBank/DDBJ databases">
        <authorList>
            <person name="Gilroy R."/>
        </authorList>
    </citation>
    <scope>NUCLEOTIDE SEQUENCE</scope>
    <source>
        <strain evidence="14">CHK188-11489</strain>
    </source>
</reference>
<dbReference type="InterPro" id="IPR001757">
    <property type="entry name" value="P_typ_ATPase"/>
</dbReference>
<evidence type="ECO:0000256" key="8">
    <source>
        <dbReference type="ARBA" id="ARBA00023008"/>
    </source>
</evidence>
<dbReference type="PANTHER" id="PTHR43520">
    <property type="entry name" value="ATP7, ISOFORM B"/>
    <property type="match status" value="1"/>
</dbReference>
<dbReference type="Pfam" id="PF00122">
    <property type="entry name" value="E1-E2_ATPase"/>
    <property type="match status" value="1"/>
</dbReference>
<evidence type="ECO:0000256" key="7">
    <source>
        <dbReference type="ARBA" id="ARBA00022989"/>
    </source>
</evidence>
<evidence type="ECO:0000256" key="9">
    <source>
        <dbReference type="ARBA" id="ARBA00023136"/>
    </source>
</evidence>
<gene>
    <name evidence="14" type="ORF">H9724_00450</name>
</gene>
<feature type="transmembrane region" description="Helical" evidence="11">
    <location>
        <begin position="303"/>
        <end position="324"/>
    </location>
</feature>
<evidence type="ECO:0000256" key="12">
    <source>
        <dbReference type="SAM" id="SignalP"/>
    </source>
</evidence>
<dbReference type="GO" id="GO:0043682">
    <property type="term" value="F:P-type divalent copper transporter activity"/>
    <property type="evidence" value="ECO:0007669"/>
    <property type="project" value="TreeGrafter"/>
</dbReference>
<feature type="chain" id="PRO_5038669662" description="P-type Cu(+) transporter" evidence="12">
    <location>
        <begin position="25"/>
        <end position="666"/>
    </location>
</feature>
<feature type="signal peptide" evidence="12">
    <location>
        <begin position="1"/>
        <end position="24"/>
    </location>
</feature>
<keyword evidence="9 11" id="KW-0472">Membrane</keyword>
<dbReference type="InterPro" id="IPR008250">
    <property type="entry name" value="ATPase_P-typ_transduc_dom_A_sf"/>
</dbReference>
<evidence type="ECO:0000259" key="13">
    <source>
        <dbReference type="Pfam" id="PF00122"/>
    </source>
</evidence>
<dbReference type="Gene3D" id="3.40.1110.10">
    <property type="entry name" value="Calcium-transporting ATPase, cytoplasmic domain N"/>
    <property type="match status" value="1"/>
</dbReference>
<evidence type="ECO:0000256" key="3">
    <source>
        <dbReference type="ARBA" id="ARBA00022692"/>
    </source>
</evidence>
<comment type="catalytic activity">
    <reaction evidence="10">
        <text>Cu(+)(in) + ATP + H2O = Cu(+)(out) + ADP + phosphate + H(+)</text>
        <dbReference type="Rhea" id="RHEA:25792"/>
        <dbReference type="ChEBI" id="CHEBI:15377"/>
        <dbReference type="ChEBI" id="CHEBI:15378"/>
        <dbReference type="ChEBI" id="CHEBI:30616"/>
        <dbReference type="ChEBI" id="CHEBI:43474"/>
        <dbReference type="ChEBI" id="CHEBI:49552"/>
        <dbReference type="ChEBI" id="CHEBI:456216"/>
        <dbReference type="EC" id="7.2.2.8"/>
    </reaction>
</comment>
<feature type="transmembrane region" description="Helical" evidence="11">
    <location>
        <begin position="107"/>
        <end position="126"/>
    </location>
</feature>
<dbReference type="Gene3D" id="2.70.150.10">
    <property type="entry name" value="Calcium-transporting ATPase, cytoplasmic transduction domain A"/>
    <property type="match status" value="1"/>
</dbReference>
<dbReference type="InterPro" id="IPR059000">
    <property type="entry name" value="ATPase_P-type_domA"/>
</dbReference>
<dbReference type="NCBIfam" id="TIGR01494">
    <property type="entry name" value="ATPase_P-type"/>
    <property type="match status" value="1"/>
</dbReference>
<keyword evidence="6" id="KW-1278">Translocase</keyword>
<feature type="transmembrane region" description="Helical" evidence="11">
    <location>
        <begin position="34"/>
        <end position="56"/>
    </location>
</feature>
<reference evidence="14" key="1">
    <citation type="journal article" date="2021" name="PeerJ">
        <title>Extensive microbial diversity within the chicken gut microbiome revealed by metagenomics and culture.</title>
        <authorList>
            <person name="Gilroy R."/>
            <person name="Ravi A."/>
            <person name="Getino M."/>
            <person name="Pursley I."/>
            <person name="Horton D.L."/>
            <person name="Alikhan N.F."/>
            <person name="Baker D."/>
            <person name="Gharbi K."/>
            <person name="Hall N."/>
            <person name="Watson M."/>
            <person name="Adriaenssens E.M."/>
            <person name="Foster-Nyarko E."/>
            <person name="Jarju S."/>
            <person name="Secka A."/>
            <person name="Antonio M."/>
            <person name="Oren A."/>
            <person name="Chaudhuri R.R."/>
            <person name="La Ragione R."/>
            <person name="Hildebrand F."/>
            <person name="Pallen M.J."/>
        </authorList>
    </citation>
    <scope>NUCLEOTIDE SEQUENCE</scope>
    <source>
        <strain evidence="14">CHK188-11489</strain>
    </source>
</reference>
<dbReference type="EMBL" id="DXBF01000006">
    <property type="protein sequence ID" value="HIZ61232.1"/>
    <property type="molecule type" value="Genomic_DNA"/>
</dbReference>
<dbReference type="GO" id="GO:0055070">
    <property type="term" value="P:copper ion homeostasis"/>
    <property type="evidence" value="ECO:0007669"/>
    <property type="project" value="TreeGrafter"/>
</dbReference>
<protein>
    <recommendedName>
        <fullName evidence="2">P-type Cu(+) transporter</fullName>
        <ecNumber evidence="2">7.2.2.8</ecNumber>
    </recommendedName>
</protein>
<evidence type="ECO:0000256" key="4">
    <source>
        <dbReference type="ARBA" id="ARBA00022723"/>
    </source>
</evidence>